<dbReference type="PANTHER" id="PTHR18964:SF149">
    <property type="entry name" value="BIFUNCTIONAL UDP-N-ACETYLGLUCOSAMINE 2-EPIMERASE_N-ACETYLMANNOSAMINE KINASE"/>
    <property type="match status" value="1"/>
</dbReference>
<dbReference type="CDD" id="cd24063">
    <property type="entry name" value="ASKHA_NBD_ROK_ApGLK-like"/>
    <property type="match status" value="1"/>
</dbReference>
<sequence length="334" mass="36380">MKEYYIGVDVGATWIRIAIAMRNGSIIEKIVKRTPREGDRYTIANLIIEIIKTSLSNYLENVKAIGIGTAGPMDLATGVVTNAPNIPIRTFELARPIQEALAKPVIMANDCVTAVWGEKVFGLGKGYENVVYITISTGIGGGMIVNNLLLLGKMGNAHEIGHIVVDVGGKMRCGCGGYGHWEAYASGANIPKFASLLLREWSLSDEERESRIYKAYKESLLSSELIYSAAKEGDRLALRIIDEVNKYNLAGFENIVNLYDPEVITVGGSVALKNKELVIDRIREGLKRSLGVVTPLPKIEPTAFEDDIVLVGAIALAVHPPQNLVKALKYLQAL</sequence>
<accession>A0A7J3Z8N0</accession>
<organism evidence="1">
    <name type="scientific">Ignisphaera aggregans</name>
    <dbReference type="NCBI Taxonomy" id="334771"/>
    <lineage>
        <taxon>Archaea</taxon>
        <taxon>Thermoproteota</taxon>
        <taxon>Thermoprotei</taxon>
        <taxon>Desulfurococcales</taxon>
        <taxon>Desulfurococcaceae</taxon>
        <taxon>Ignisphaera</taxon>
    </lineage>
</organism>
<gene>
    <name evidence="1" type="ORF">ENM66_06310</name>
</gene>
<dbReference type="GO" id="GO:0009384">
    <property type="term" value="F:N-acylmannosamine kinase activity"/>
    <property type="evidence" value="ECO:0007669"/>
    <property type="project" value="TreeGrafter"/>
</dbReference>
<evidence type="ECO:0000313" key="1">
    <source>
        <dbReference type="EMBL" id="HHQ50945.1"/>
    </source>
</evidence>
<dbReference type="Pfam" id="PF00480">
    <property type="entry name" value="ROK"/>
    <property type="match status" value="1"/>
</dbReference>
<dbReference type="PANTHER" id="PTHR18964">
    <property type="entry name" value="ROK (REPRESSOR, ORF, KINASE) FAMILY"/>
    <property type="match status" value="1"/>
</dbReference>
<name>A0A7J3Z8N0_9CREN</name>
<dbReference type="InterPro" id="IPR000600">
    <property type="entry name" value="ROK"/>
</dbReference>
<reference evidence="1" key="1">
    <citation type="journal article" date="2020" name="mSystems">
        <title>Genome- and Community-Level Interaction Insights into Carbon Utilization and Element Cycling Functions of Hydrothermarchaeota in Hydrothermal Sediment.</title>
        <authorList>
            <person name="Zhou Z."/>
            <person name="Liu Y."/>
            <person name="Xu W."/>
            <person name="Pan J."/>
            <person name="Luo Z.H."/>
            <person name="Li M."/>
        </authorList>
    </citation>
    <scope>NUCLEOTIDE SEQUENCE [LARGE SCALE GENOMIC DNA]</scope>
    <source>
        <strain evidence="1">SpSt-1105</strain>
    </source>
</reference>
<comment type="caution">
    <text evidence="1">The sequence shown here is derived from an EMBL/GenBank/DDBJ whole genome shotgun (WGS) entry which is preliminary data.</text>
</comment>
<protein>
    <submittedName>
        <fullName evidence="1">ROK family protein</fullName>
    </submittedName>
</protein>
<proteinExistence type="predicted"/>
<dbReference type="GO" id="GO:0008761">
    <property type="term" value="F:UDP-N-acetylglucosamine 2-epimerase activity"/>
    <property type="evidence" value="ECO:0007669"/>
    <property type="project" value="TreeGrafter"/>
</dbReference>
<dbReference type="AlphaFoldDB" id="A0A7J3Z8N0"/>
<dbReference type="InterPro" id="IPR043129">
    <property type="entry name" value="ATPase_NBD"/>
</dbReference>
<dbReference type="EMBL" id="DRYQ01000088">
    <property type="protein sequence ID" value="HHQ50945.1"/>
    <property type="molecule type" value="Genomic_DNA"/>
</dbReference>
<dbReference type="SUPFAM" id="SSF53067">
    <property type="entry name" value="Actin-like ATPase domain"/>
    <property type="match status" value="1"/>
</dbReference>
<dbReference type="Gene3D" id="3.30.420.40">
    <property type="match status" value="2"/>
</dbReference>